<evidence type="ECO:0000313" key="3">
    <source>
        <dbReference type="Proteomes" id="UP000198215"/>
    </source>
</evidence>
<sequence length="267" mass="27469">MPSSVTETRSATFTVHIEVRACASPACHPPPSATAGRYSAAAGEMFQETRAALGHTPPGTPSPRLDSLVNCTRDGPRSRTADAELVGAADPAARTDTCLSAHRAEQHGAVIARIGPDEARGDGRPSHLHAADAGAAGSRNANTTAHHGDAAACTSPSATPGRRHGPTRRTPARVRPAPPERDRGDRPDRPGGGVVPAGRHSGDSLSCRRSWTVGRLPAHDYDATGGDRASGSGSGSSPAGRPARGSRRPSPMRCRRPAGIPTARGRS</sequence>
<feature type="compositionally biased region" description="Basic residues" evidence="1">
    <location>
        <begin position="161"/>
        <end position="172"/>
    </location>
</feature>
<dbReference type="EMBL" id="LT607753">
    <property type="protein sequence ID" value="SCG37554.1"/>
    <property type="molecule type" value="Genomic_DNA"/>
</dbReference>
<feature type="compositionally biased region" description="Basic and acidic residues" evidence="1">
    <location>
        <begin position="178"/>
        <end position="189"/>
    </location>
</feature>
<gene>
    <name evidence="2" type="ORF">GA0070614_0407</name>
</gene>
<accession>A0A1C5GUW9</accession>
<reference evidence="3" key="1">
    <citation type="submission" date="2016-06" db="EMBL/GenBank/DDBJ databases">
        <authorList>
            <person name="Varghese N."/>
            <person name="Submissions Spin"/>
        </authorList>
    </citation>
    <scope>NUCLEOTIDE SEQUENCE [LARGE SCALE GENOMIC DNA]</scope>
    <source>
        <strain evidence="3">DSM 45161</strain>
    </source>
</reference>
<evidence type="ECO:0000256" key="1">
    <source>
        <dbReference type="SAM" id="MobiDB-lite"/>
    </source>
</evidence>
<feature type="region of interest" description="Disordered" evidence="1">
    <location>
        <begin position="116"/>
        <end position="267"/>
    </location>
</feature>
<dbReference type="Proteomes" id="UP000198215">
    <property type="component" value="Chromosome I"/>
</dbReference>
<dbReference type="AlphaFoldDB" id="A0A1C5GUW9"/>
<proteinExistence type="predicted"/>
<name>A0A1C5GUW9_9ACTN</name>
<feature type="compositionally biased region" description="Basic and acidic residues" evidence="1">
    <location>
        <begin position="116"/>
        <end position="125"/>
    </location>
</feature>
<keyword evidence="3" id="KW-1185">Reference proteome</keyword>
<evidence type="ECO:0000313" key="2">
    <source>
        <dbReference type="EMBL" id="SCG37554.1"/>
    </source>
</evidence>
<feature type="compositionally biased region" description="Low complexity" evidence="1">
    <location>
        <begin position="226"/>
        <end position="252"/>
    </location>
</feature>
<organism evidence="2 3">
    <name type="scientific">Micromonospora coxensis</name>
    <dbReference type="NCBI Taxonomy" id="356852"/>
    <lineage>
        <taxon>Bacteria</taxon>
        <taxon>Bacillati</taxon>
        <taxon>Actinomycetota</taxon>
        <taxon>Actinomycetes</taxon>
        <taxon>Micromonosporales</taxon>
        <taxon>Micromonosporaceae</taxon>
        <taxon>Micromonospora</taxon>
    </lineage>
</organism>
<protein>
    <submittedName>
        <fullName evidence="2">Uncharacterized protein</fullName>
    </submittedName>
</protein>